<organism evidence="9 10">
    <name type="scientific">Seiridium cardinale</name>
    <dbReference type="NCBI Taxonomy" id="138064"/>
    <lineage>
        <taxon>Eukaryota</taxon>
        <taxon>Fungi</taxon>
        <taxon>Dikarya</taxon>
        <taxon>Ascomycota</taxon>
        <taxon>Pezizomycotina</taxon>
        <taxon>Sordariomycetes</taxon>
        <taxon>Xylariomycetidae</taxon>
        <taxon>Amphisphaeriales</taxon>
        <taxon>Sporocadaceae</taxon>
        <taxon>Seiridium</taxon>
    </lineage>
</organism>
<keyword evidence="7" id="KW-0862">Zinc</keyword>
<dbReference type="InterPro" id="IPR045089">
    <property type="entry name" value="PGGT1B-like"/>
</dbReference>
<evidence type="ECO:0000313" key="9">
    <source>
        <dbReference type="EMBL" id="KAK9774877.1"/>
    </source>
</evidence>
<sequence length="440" mass="47862">MELDTARHIRYFQRCYKSILPHHYTANDSSRISLGYFIVAALDLLSSPSSHTSEPDAKSTPPPLIPAKDRAQLRKWVLSLQHRSGGFCGSPQHVFPQEFSRGYNGETKLLTNSDTENANVAATYFALMLLGILADDSDAGASQTYMDVDRVATLRWLKRLQRPDGSFGEVVKEDGTIGGGRDSRYSYMASAIRWVLGGNEGDGSLDFDVDNFVKYTRRSQSFDGGIGESAMGESHAGYAYCAVAALSLLDLTAGDSENPSRYLKAGIPDVPALVHHLISRQFAYAGDKEDEDDTDDVPIQETSIPDIATLSLDDISMTGFSGRLNKAPDTCYTWWVAGALNLLAGASKGPTTVDRTSGREFLLQKMQHVIGGFGKHAGKPPDVYHSYLGLAALATMAGEDKEPGLGLFNVRLCIGKEAGARVAKGREHLLQRSVVDQKDK</sequence>
<dbReference type="Proteomes" id="UP001465668">
    <property type="component" value="Unassembled WGS sequence"/>
</dbReference>
<dbReference type="PANTHER" id="PTHR11774">
    <property type="entry name" value="GERANYLGERANYL TRANSFERASE TYPE BETA SUBUNIT"/>
    <property type="match status" value="1"/>
</dbReference>
<evidence type="ECO:0000256" key="2">
    <source>
        <dbReference type="ARBA" id="ARBA00010497"/>
    </source>
</evidence>
<gene>
    <name evidence="9" type="ORF">SCAR479_08432</name>
</gene>
<dbReference type="SUPFAM" id="SSF48239">
    <property type="entry name" value="Terpenoid cyclases/Protein prenyltransferases"/>
    <property type="match status" value="1"/>
</dbReference>
<keyword evidence="10" id="KW-1185">Reference proteome</keyword>
<comment type="cofactor">
    <cofactor evidence="1">
        <name>Zn(2+)</name>
        <dbReference type="ChEBI" id="CHEBI:29105"/>
    </cofactor>
</comment>
<dbReference type="PANTHER" id="PTHR11774:SF4">
    <property type="entry name" value="GERANYLGERANYL TRANSFERASE TYPE-1 SUBUNIT BETA"/>
    <property type="match status" value="1"/>
</dbReference>
<feature type="domain" description="Prenyltransferase alpha-alpha toroid" evidence="8">
    <location>
        <begin position="3"/>
        <end position="399"/>
    </location>
</feature>
<evidence type="ECO:0000259" key="8">
    <source>
        <dbReference type="Pfam" id="PF00432"/>
    </source>
</evidence>
<keyword evidence="3" id="KW-0637">Prenyltransferase</keyword>
<evidence type="ECO:0000256" key="3">
    <source>
        <dbReference type="ARBA" id="ARBA00022602"/>
    </source>
</evidence>
<evidence type="ECO:0000256" key="4">
    <source>
        <dbReference type="ARBA" id="ARBA00022679"/>
    </source>
</evidence>
<evidence type="ECO:0000313" key="10">
    <source>
        <dbReference type="Proteomes" id="UP001465668"/>
    </source>
</evidence>
<dbReference type="Gene3D" id="1.50.10.20">
    <property type="match status" value="1"/>
</dbReference>
<dbReference type="Pfam" id="PF00432">
    <property type="entry name" value="Prenyltrans"/>
    <property type="match status" value="1"/>
</dbReference>
<dbReference type="EMBL" id="JARVKM010000038">
    <property type="protein sequence ID" value="KAK9774877.1"/>
    <property type="molecule type" value="Genomic_DNA"/>
</dbReference>
<protein>
    <recommendedName>
        <fullName evidence="8">Prenyltransferase alpha-alpha toroid domain-containing protein</fullName>
    </recommendedName>
</protein>
<dbReference type="InterPro" id="IPR001330">
    <property type="entry name" value="Prenyltrans"/>
</dbReference>
<reference evidence="9 10" key="1">
    <citation type="submission" date="2024-02" db="EMBL/GenBank/DDBJ databases">
        <title>First draft genome assembly of two strains of Seiridium cardinale.</title>
        <authorList>
            <person name="Emiliani G."/>
            <person name="Scali E."/>
        </authorList>
    </citation>
    <scope>NUCLEOTIDE SEQUENCE [LARGE SCALE GENOMIC DNA]</scope>
    <source>
        <strain evidence="9 10">BM-138-000479</strain>
    </source>
</reference>
<keyword evidence="4" id="KW-0808">Transferase</keyword>
<comment type="caution">
    <text evidence="9">The sequence shown here is derived from an EMBL/GenBank/DDBJ whole genome shotgun (WGS) entry which is preliminary data.</text>
</comment>
<name>A0ABR2XMI2_9PEZI</name>
<comment type="similarity">
    <text evidence="2">Belongs to the protein prenyltransferase subunit beta family.</text>
</comment>
<keyword evidence="5" id="KW-0479">Metal-binding</keyword>
<accession>A0ABR2XMI2</accession>
<evidence type="ECO:0000256" key="6">
    <source>
        <dbReference type="ARBA" id="ARBA00022737"/>
    </source>
</evidence>
<evidence type="ECO:0000256" key="7">
    <source>
        <dbReference type="ARBA" id="ARBA00022833"/>
    </source>
</evidence>
<keyword evidence="6" id="KW-0677">Repeat</keyword>
<evidence type="ECO:0000256" key="5">
    <source>
        <dbReference type="ARBA" id="ARBA00022723"/>
    </source>
</evidence>
<evidence type="ECO:0000256" key="1">
    <source>
        <dbReference type="ARBA" id="ARBA00001947"/>
    </source>
</evidence>
<proteinExistence type="inferred from homology"/>
<dbReference type="InterPro" id="IPR008930">
    <property type="entry name" value="Terpenoid_cyclase/PrenylTrfase"/>
</dbReference>